<feature type="signal peptide" evidence="13">
    <location>
        <begin position="1"/>
        <end position="24"/>
    </location>
</feature>
<dbReference type="PANTHER" id="PTHR32552:SF81">
    <property type="entry name" value="TONB-DEPENDENT OUTER MEMBRANE RECEPTOR"/>
    <property type="match status" value="1"/>
</dbReference>
<keyword evidence="10 11" id="KW-0998">Cell outer membrane</keyword>
<evidence type="ECO:0000256" key="7">
    <source>
        <dbReference type="ARBA" id="ARBA00023065"/>
    </source>
</evidence>
<accession>A0A420EKF7</accession>
<sequence length="727" mass="80174">MSTRFRFGACLVSLSYALSSTTQAWSQDAAEAPADTSEIVVTATRTDETLIDAPISATVLTEDFLRDARIQSLRQIDDYVPNVQFNQLGQVGGTYITIRGIESNPFIVNRAAVYIDGIPFRQPSDQALGFAEQVEVLRGPQGTLYGANTESGLILIRTRQPSDHPEIEATASAYRFGHGSGLQGRASIAGPITADTLAGSLVLTHDTADSYVRNRASSIDEEGKIHKTFVQGKLRWTPDSALTVDVIGYASLLRAPGLYEQEFLPMDRDRYDALYGAYNGGRRSGRYDLFHDAPKRTHENEYVLGANARYEFGWGNLDTSLSWRKVSDTSVGTDLDMTGSPATAGGHEDRDQYWNFEGRLSSPAAADVQWVLGINHYRDKRRKRLSTLVGTGGLDDYNYAPPQTSRARDTAGFAQVTVPVVPNLRLTGGLRYEHAARYKEQAEGSLSLGPAGEFTFPAEELEDSFDAVLPRVSIDWKPVETVTLYASAAKGWIPGGFNLAATGANIEGNFSSYDPERLWTYEVGFKASLANRRLLFGAALFHTDVDNWQEYNLLYTDTGQVASTTLITSTARVRTRGFEVELTGKPTRRLDIAASLGVVDAKYREYQFGIDQDFAGNRVKLVPRWDASLSASWRPWKGLYLRGEANGTGASSLRADSAAWQDAYWLANLQIGWEAEHWDLRLYADNLTDERAFVTSAYTNSLFGYDGTYYAGVGAPRVVGIEMGLKW</sequence>
<evidence type="ECO:0000256" key="9">
    <source>
        <dbReference type="ARBA" id="ARBA00023136"/>
    </source>
</evidence>
<dbReference type="InterPro" id="IPR012910">
    <property type="entry name" value="Plug_dom"/>
</dbReference>
<dbReference type="InterPro" id="IPR000531">
    <property type="entry name" value="Beta-barrel_TonB"/>
</dbReference>
<keyword evidence="7" id="KW-0406">Ion transport</keyword>
<dbReference type="SUPFAM" id="SSF56935">
    <property type="entry name" value="Porins"/>
    <property type="match status" value="1"/>
</dbReference>
<dbReference type="InterPro" id="IPR036942">
    <property type="entry name" value="Beta-barrel_TonB_sf"/>
</dbReference>
<organism evidence="16 17">
    <name type="scientific">Altericroceibacterium spongiae</name>
    <dbReference type="NCBI Taxonomy" id="2320269"/>
    <lineage>
        <taxon>Bacteria</taxon>
        <taxon>Pseudomonadati</taxon>
        <taxon>Pseudomonadota</taxon>
        <taxon>Alphaproteobacteria</taxon>
        <taxon>Sphingomonadales</taxon>
        <taxon>Erythrobacteraceae</taxon>
        <taxon>Altericroceibacterium</taxon>
    </lineage>
</organism>
<keyword evidence="16" id="KW-0675">Receptor</keyword>
<protein>
    <submittedName>
        <fullName evidence="16">TonB-dependent receptor</fullName>
    </submittedName>
</protein>
<dbReference type="PANTHER" id="PTHR32552">
    <property type="entry name" value="FERRICHROME IRON RECEPTOR-RELATED"/>
    <property type="match status" value="1"/>
</dbReference>
<evidence type="ECO:0000256" key="13">
    <source>
        <dbReference type="SAM" id="SignalP"/>
    </source>
</evidence>
<dbReference type="PROSITE" id="PS52016">
    <property type="entry name" value="TONB_DEPENDENT_REC_3"/>
    <property type="match status" value="1"/>
</dbReference>
<evidence type="ECO:0000313" key="16">
    <source>
        <dbReference type="EMBL" id="RKF21167.1"/>
    </source>
</evidence>
<keyword evidence="13" id="KW-0732">Signal</keyword>
<dbReference type="Gene3D" id="2.40.170.20">
    <property type="entry name" value="TonB-dependent receptor, beta-barrel domain"/>
    <property type="match status" value="1"/>
</dbReference>
<dbReference type="EMBL" id="RAPF01000004">
    <property type="protein sequence ID" value="RKF21167.1"/>
    <property type="molecule type" value="Genomic_DNA"/>
</dbReference>
<feature type="domain" description="TonB-dependent receptor plug" evidence="15">
    <location>
        <begin position="50"/>
        <end position="152"/>
    </location>
</feature>
<proteinExistence type="inferred from homology"/>
<name>A0A420EKF7_9SPHN</name>
<gene>
    <name evidence="16" type="ORF">D6851_09620</name>
</gene>
<keyword evidence="3 11" id="KW-1134">Transmembrane beta strand</keyword>
<evidence type="ECO:0000256" key="4">
    <source>
        <dbReference type="ARBA" id="ARBA00022496"/>
    </source>
</evidence>
<evidence type="ECO:0000256" key="10">
    <source>
        <dbReference type="ARBA" id="ARBA00023237"/>
    </source>
</evidence>
<evidence type="ECO:0000313" key="17">
    <source>
        <dbReference type="Proteomes" id="UP000284395"/>
    </source>
</evidence>
<keyword evidence="5 11" id="KW-0812">Transmembrane</keyword>
<keyword evidence="8 12" id="KW-0798">TonB box</keyword>
<comment type="caution">
    <text evidence="16">The sequence shown here is derived from an EMBL/GenBank/DDBJ whole genome shotgun (WGS) entry which is preliminary data.</text>
</comment>
<evidence type="ECO:0000256" key="8">
    <source>
        <dbReference type="ARBA" id="ARBA00023077"/>
    </source>
</evidence>
<evidence type="ECO:0000256" key="11">
    <source>
        <dbReference type="PROSITE-ProRule" id="PRU01360"/>
    </source>
</evidence>
<dbReference type="OrthoDB" id="9775095at2"/>
<evidence type="ECO:0000259" key="15">
    <source>
        <dbReference type="Pfam" id="PF07715"/>
    </source>
</evidence>
<keyword evidence="17" id="KW-1185">Reference proteome</keyword>
<keyword evidence="4" id="KW-0410">Iron transport</keyword>
<dbReference type="InterPro" id="IPR039426">
    <property type="entry name" value="TonB-dep_rcpt-like"/>
</dbReference>
<evidence type="ECO:0000256" key="2">
    <source>
        <dbReference type="ARBA" id="ARBA00022448"/>
    </source>
</evidence>
<dbReference type="Pfam" id="PF00593">
    <property type="entry name" value="TonB_dep_Rec_b-barrel"/>
    <property type="match status" value="1"/>
</dbReference>
<keyword evidence="6" id="KW-0408">Iron</keyword>
<evidence type="ECO:0000256" key="12">
    <source>
        <dbReference type="RuleBase" id="RU003357"/>
    </source>
</evidence>
<evidence type="ECO:0000256" key="5">
    <source>
        <dbReference type="ARBA" id="ARBA00022692"/>
    </source>
</evidence>
<dbReference type="GO" id="GO:0009279">
    <property type="term" value="C:cell outer membrane"/>
    <property type="evidence" value="ECO:0007669"/>
    <property type="project" value="UniProtKB-SubCell"/>
</dbReference>
<keyword evidence="2 11" id="KW-0813">Transport</keyword>
<feature type="domain" description="TonB-dependent receptor-like beta-barrel" evidence="14">
    <location>
        <begin position="270"/>
        <end position="687"/>
    </location>
</feature>
<dbReference type="Pfam" id="PF07715">
    <property type="entry name" value="Plug"/>
    <property type="match status" value="1"/>
</dbReference>
<dbReference type="GO" id="GO:0006826">
    <property type="term" value="P:iron ion transport"/>
    <property type="evidence" value="ECO:0007669"/>
    <property type="project" value="UniProtKB-KW"/>
</dbReference>
<evidence type="ECO:0000259" key="14">
    <source>
        <dbReference type="Pfam" id="PF00593"/>
    </source>
</evidence>
<dbReference type="AlphaFoldDB" id="A0A420EKF7"/>
<comment type="subcellular location">
    <subcellularLocation>
        <location evidence="1 11">Cell outer membrane</location>
        <topology evidence="1 11">Multi-pass membrane protein</topology>
    </subcellularLocation>
</comment>
<dbReference type="RefSeq" id="WP_120324664.1">
    <property type="nucleotide sequence ID" value="NZ_RAPF01000004.1"/>
</dbReference>
<keyword evidence="9 11" id="KW-0472">Membrane</keyword>
<evidence type="ECO:0000256" key="6">
    <source>
        <dbReference type="ARBA" id="ARBA00023004"/>
    </source>
</evidence>
<dbReference type="CDD" id="cd01347">
    <property type="entry name" value="ligand_gated_channel"/>
    <property type="match status" value="1"/>
</dbReference>
<reference evidence="16 17" key="1">
    <citation type="submission" date="2018-09" db="EMBL/GenBank/DDBJ databases">
        <title>Altererythrobacter spongiae sp. nov., isolated from a marine sponge.</title>
        <authorList>
            <person name="Zhuang L."/>
            <person name="Luo L."/>
        </authorList>
    </citation>
    <scope>NUCLEOTIDE SEQUENCE [LARGE SCALE GENOMIC DNA]</scope>
    <source>
        <strain evidence="16 17">HN-Y73</strain>
    </source>
</reference>
<dbReference type="Proteomes" id="UP000284395">
    <property type="component" value="Unassembled WGS sequence"/>
</dbReference>
<comment type="similarity">
    <text evidence="11 12">Belongs to the TonB-dependent receptor family.</text>
</comment>
<evidence type="ECO:0000256" key="3">
    <source>
        <dbReference type="ARBA" id="ARBA00022452"/>
    </source>
</evidence>
<evidence type="ECO:0000256" key="1">
    <source>
        <dbReference type="ARBA" id="ARBA00004571"/>
    </source>
</evidence>
<feature type="chain" id="PRO_5019365041" evidence="13">
    <location>
        <begin position="25"/>
        <end position="727"/>
    </location>
</feature>